<dbReference type="Gene3D" id="3.40.30.120">
    <property type="match status" value="1"/>
</dbReference>
<dbReference type="GO" id="GO:0016709">
    <property type="term" value="F:oxidoreductase activity, acting on paired donors, with incorporation or reduction of molecular oxygen, NAD(P)H as one donor, and incorporation of one atom of oxygen"/>
    <property type="evidence" value="ECO:0007669"/>
    <property type="project" value="UniProtKB-ARBA"/>
</dbReference>
<sequence length="493" mass="52983">MPASEHEVIIIGGGPTGLMLAAELALAGVDVAIVERKPTQERVGGRAGGLHARTLEVLDQRGIVNRFLALGKTHPKVSFHAALDIGDFPTRHNYLLALPQERSERLLAAWVEELKVPVYRDREMLDFACDEHGVDITTAQGAMRAGWLVGCDGGRSRVRKLAGIGFPGWDASTSWIIAEVKMTGKPVLGFHEDASGRHAMSMMEDGETVGVVLAGRDPHAKGEPSLEELASGLQDIYGTDFGVHSPTWLSRFNDATRQADTYRKGRVLLAGDATHIHPPLGGQGLNLGVQDAVNLGWKLAQVVKGVSPATLLDTYQAERHPAAARVLRNTIAQGVLRRTDERIAVLGEFVAEMLAMDEPRKRFGGMISGLDIRYDLGEGHPLLGRRMPDLDIETAAGPTRVYALLHDARPVLLNFGAPVRLGGDHVKQIDASFHGVCELPVAGEVQLPAAILIRPDGHVAWTGNAGDASLPEAIERWFGGTRSQEAAASTGKP</sequence>
<protein>
    <submittedName>
        <fullName evidence="5">FAD-dependent oxidoreductase</fullName>
    </submittedName>
</protein>
<evidence type="ECO:0000259" key="4">
    <source>
        <dbReference type="Pfam" id="PF01494"/>
    </source>
</evidence>
<evidence type="ECO:0000313" key="5">
    <source>
        <dbReference type="EMBL" id="MYM95172.1"/>
    </source>
</evidence>
<dbReference type="InterPro" id="IPR036188">
    <property type="entry name" value="FAD/NAD-bd_sf"/>
</dbReference>
<dbReference type="Proteomes" id="UP000447355">
    <property type="component" value="Unassembled WGS sequence"/>
</dbReference>
<keyword evidence="2" id="KW-0285">Flavoprotein</keyword>
<proteinExistence type="predicted"/>
<dbReference type="InterPro" id="IPR002938">
    <property type="entry name" value="FAD-bd"/>
</dbReference>
<dbReference type="Pfam" id="PF21274">
    <property type="entry name" value="Rng_hyd_C"/>
    <property type="match status" value="1"/>
</dbReference>
<dbReference type="RefSeq" id="WP_161084305.1">
    <property type="nucleotide sequence ID" value="NZ_WWCX01000022.1"/>
</dbReference>
<dbReference type="Gene3D" id="3.50.50.60">
    <property type="entry name" value="FAD/NAD(P)-binding domain"/>
    <property type="match status" value="1"/>
</dbReference>
<comment type="cofactor">
    <cofactor evidence="1">
        <name>FAD</name>
        <dbReference type="ChEBI" id="CHEBI:57692"/>
    </cofactor>
</comment>
<dbReference type="PANTHER" id="PTHR43004:SF19">
    <property type="entry name" value="BINDING MONOOXYGENASE, PUTATIVE (JCVI)-RELATED"/>
    <property type="match status" value="1"/>
</dbReference>
<dbReference type="PRINTS" id="PR00420">
    <property type="entry name" value="RNGMNOXGNASE"/>
</dbReference>
<dbReference type="GO" id="GO:0071949">
    <property type="term" value="F:FAD binding"/>
    <property type="evidence" value="ECO:0007669"/>
    <property type="project" value="InterPro"/>
</dbReference>
<keyword evidence="3" id="KW-0274">FAD</keyword>
<reference evidence="5" key="1">
    <citation type="submission" date="2019-12" db="EMBL/GenBank/DDBJ databases">
        <title>Novel species isolated from a subtropical stream in China.</title>
        <authorList>
            <person name="Lu H."/>
        </authorList>
    </citation>
    <scope>NUCLEOTIDE SEQUENCE [LARGE SCALE GENOMIC DNA]</scope>
    <source>
        <strain evidence="5">FT81W</strain>
    </source>
</reference>
<dbReference type="NCBIfam" id="NF005303">
    <property type="entry name" value="PRK06834.1"/>
    <property type="match status" value="1"/>
</dbReference>
<evidence type="ECO:0000256" key="3">
    <source>
        <dbReference type="ARBA" id="ARBA00022827"/>
    </source>
</evidence>
<accession>A0A845GP17</accession>
<dbReference type="SUPFAM" id="SSF51905">
    <property type="entry name" value="FAD/NAD(P)-binding domain"/>
    <property type="match status" value="1"/>
</dbReference>
<name>A0A845GP17_9BURK</name>
<dbReference type="Gene3D" id="3.30.70.2450">
    <property type="match status" value="1"/>
</dbReference>
<dbReference type="AlphaFoldDB" id="A0A845GP17"/>
<evidence type="ECO:0000256" key="1">
    <source>
        <dbReference type="ARBA" id="ARBA00001974"/>
    </source>
</evidence>
<evidence type="ECO:0000256" key="2">
    <source>
        <dbReference type="ARBA" id="ARBA00022630"/>
    </source>
</evidence>
<evidence type="ECO:0000313" key="6">
    <source>
        <dbReference type="Proteomes" id="UP000447355"/>
    </source>
</evidence>
<gene>
    <name evidence="5" type="ORF">GTP90_14985</name>
</gene>
<dbReference type="PANTHER" id="PTHR43004">
    <property type="entry name" value="TRK SYSTEM POTASSIUM UPTAKE PROTEIN"/>
    <property type="match status" value="1"/>
</dbReference>
<feature type="domain" description="FAD-binding" evidence="4">
    <location>
        <begin position="6"/>
        <end position="330"/>
    </location>
</feature>
<dbReference type="EMBL" id="WWCX01000022">
    <property type="protein sequence ID" value="MYM95172.1"/>
    <property type="molecule type" value="Genomic_DNA"/>
</dbReference>
<dbReference type="InterPro" id="IPR050641">
    <property type="entry name" value="RIFMO-like"/>
</dbReference>
<organism evidence="5 6">
    <name type="scientific">Duganella vulcania</name>
    <dbReference type="NCBI Taxonomy" id="2692166"/>
    <lineage>
        <taxon>Bacteria</taxon>
        <taxon>Pseudomonadati</taxon>
        <taxon>Pseudomonadota</taxon>
        <taxon>Betaproteobacteria</taxon>
        <taxon>Burkholderiales</taxon>
        <taxon>Oxalobacteraceae</taxon>
        <taxon>Telluria group</taxon>
        <taxon>Duganella</taxon>
    </lineage>
</organism>
<comment type="caution">
    <text evidence="5">The sequence shown here is derived from an EMBL/GenBank/DDBJ whole genome shotgun (WGS) entry which is preliminary data.</text>
</comment>
<dbReference type="Pfam" id="PF01494">
    <property type="entry name" value="FAD_binding_3"/>
    <property type="match status" value="1"/>
</dbReference>